<dbReference type="PROSITE" id="PS50846">
    <property type="entry name" value="HMA_2"/>
    <property type="match status" value="1"/>
</dbReference>
<dbReference type="SUPFAM" id="SSF55008">
    <property type="entry name" value="HMA, heavy metal-associated domain"/>
    <property type="match status" value="1"/>
</dbReference>
<feature type="domain" description="HMA" evidence="2">
    <location>
        <begin position="1"/>
        <end position="63"/>
    </location>
</feature>
<reference evidence="3" key="1">
    <citation type="submission" date="2022-11" db="EMBL/GenBank/DDBJ databases">
        <title>Pseudomonas triclosanedens sp. nov., a triclosan degrader isolated from activated sludge.</title>
        <authorList>
            <person name="Yin Y."/>
            <person name="Lu Z."/>
        </authorList>
    </citation>
    <scope>NUCLEOTIDE SEQUENCE</scope>
    <source>
        <strain evidence="3">ZM23</strain>
    </source>
</reference>
<sequence length="83" mass="8394">MISIEVKDMTCGHCESTLRKAIAAVDAGATVKVDLPARRLDIESSAAASDLLEAVRSAGYTPGSVLSAAAKAPAQGQRGCCCG</sequence>
<keyword evidence="4" id="KW-1185">Reference proteome</keyword>
<dbReference type="Gene3D" id="3.30.70.100">
    <property type="match status" value="1"/>
</dbReference>
<evidence type="ECO:0000256" key="1">
    <source>
        <dbReference type="ARBA" id="ARBA00022723"/>
    </source>
</evidence>
<proteinExistence type="predicted"/>
<dbReference type="InterPro" id="IPR017969">
    <property type="entry name" value="Heavy-metal-associated_CS"/>
</dbReference>
<evidence type="ECO:0000313" key="4">
    <source>
        <dbReference type="Proteomes" id="UP001163624"/>
    </source>
</evidence>
<dbReference type="CDD" id="cd00371">
    <property type="entry name" value="HMA"/>
    <property type="match status" value="1"/>
</dbReference>
<dbReference type="Proteomes" id="UP001163624">
    <property type="component" value="Chromosome"/>
</dbReference>
<organism evidence="3 4">
    <name type="scientific">Pseudomonas triclosanedens</name>
    <dbReference type="NCBI Taxonomy" id="2961893"/>
    <lineage>
        <taxon>Bacteria</taxon>
        <taxon>Pseudomonadati</taxon>
        <taxon>Pseudomonadota</taxon>
        <taxon>Gammaproteobacteria</taxon>
        <taxon>Pseudomonadales</taxon>
        <taxon>Pseudomonadaceae</taxon>
        <taxon>Pseudomonas</taxon>
    </lineage>
</organism>
<dbReference type="InterPro" id="IPR006121">
    <property type="entry name" value="HMA_dom"/>
</dbReference>
<keyword evidence="1" id="KW-0479">Metal-binding</keyword>
<accession>A0ABY6ZQC7</accession>
<dbReference type="PROSITE" id="PS01047">
    <property type="entry name" value="HMA_1"/>
    <property type="match status" value="1"/>
</dbReference>
<dbReference type="InterPro" id="IPR036163">
    <property type="entry name" value="HMA_dom_sf"/>
</dbReference>
<dbReference type="EMBL" id="CP113432">
    <property type="protein sequence ID" value="WAI47112.1"/>
    <property type="molecule type" value="Genomic_DNA"/>
</dbReference>
<dbReference type="Pfam" id="PF00403">
    <property type="entry name" value="HMA"/>
    <property type="match status" value="1"/>
</dbReference>
<dbReference type="RefSeq" id="WP_254476580.1">
    <property type="nucleotide sequence ID" value="NZ_CP113432.1"/>
</dbReference>
<evidence type="ECO:0000259" key="2">
    <source>
        <dbReference type="PROSITE" id="PS50846"/>
    </source>
</evidence>
<name>A0ABY6ZQC7_9PSED</name>
<gene>
    <name evidence="3" type="ORF">OU419_15115</name>
</gene>
<evidence type="ECO:0000313" key="3">
    <source>
        <dbReference type="EMBL" id="WAI47112.1"/>
    </source>
</evidence>
<protein>
    <submittedName>
        <fullName evidence="3">Heavy-metal-associated domain-containing protein</fullName>
    </submittedName>
</protein>